<dbReference type="InterPro" id="IPR028098">
    <property type="entry name" value="Glyco_trans_4-like_N"/>
</dbReference>
<dbReference type="AlphaFoldDB" id="A0A0U1NTY0"/>
<feature type="compositionally biased region" description="Basic residues" evidence="1">
    <location>
        <begin position="417"/>
        <end position="430"/>
    </location>
</feature>
<dbReference type="Pfam" id="PF13439">
    <property type="entry name" value="Glyco_transf_4"/>
    <property type="match status" value="1"/>
</dbReference>
<dbReference type="PANTHER" id="PTHR12526">
    <property type="entry name" value="GLYCOSYLTRANSFERASE"/>
    <property type="match status" value="1"/>
</dbReference>
<feature type="compositionally biased region" description="Basic and acidic residues" evidence="1">
    <location>
        <begin position="459"/>
        <end position="560"/>
    </location>
</feature>
<keyword evidence="4" id="KW-0328">Glycosyltransferase</keyword>
<feature type="compositionally biased region" description="Basic and acidic residues" evidence="1">
    <location>
        <begin position="567"/>
        <end position="577"/>
    </location>
</feature>
<protein>
    <submittedName>
        <fullName evidence="4">Lipopolysaccharide N-acetylglucosaminyltransferase</fullName>
    </submittedName>
</protein>
<evidence type="ECO:0000259" key="3">
    <source>
        <dbReference type="Pfam" id="PF13439"/>
    </source>
</evidence>
<organism evidence="4 5">
    <name type="scientific">Neobacillus massiliamazoniensis</name>
    <dbReference type="NCBI Taxonomy" id="1499688"/>
    <lineage>
        <taxon>Bacteria</taxon>
        <taxon>Bacillati</taxon>
        <taxon>Bacillota</taxon>
        <taxon>Bacilli</taxon>
        <taxon>Bacillales</taxon>
        <taxon>Bacillaceae</taxon>
        <taxon>Neobacillus</taxon>
    </lineage>
</organism>
<evidence type="ECO:0000256" key="1">
    <source>
        <dbReference type="SAM" id="MobiDB-lite"/>
    </source>
</evidence>
<dbReference type="Proteomes" id="UP000199087">
    <property type="component" value="Unassembled WGS sequence"/>
</dbReference>
<dbReference type="SUPFAM" id="SSF53756">
    <property type="entry name" value="UDP-Glycosyltransferase/glycogen phosphorylase"/>
    <property type="match status" value="1"/>
</dbReference>
<dbReference type="CDD" id="cd03801">
    <property type="entry name" value="GT4_PimA-like"/>
    <property type="match status" value="1"/>
</dbReference>
<feature type="compositionally biased region" description="Basic residues" evidence="1">
    <location>
        <begin position="445"/>
        <end position="458"/>
    </location>
</feature>
<dbReference type="Gene3D" id="3.40.50.2000">
    <property type="entry name" value="Glycogen Phosphorylase B"/>
    <property type="match status" value="2"/>
</dbReference>
<dbReference type="STRING" id="1499688.BN000_01401"/>
<dbReference type="OrthoDB" id="139410at2"/>
<feature type="region of interest" description="Disordered" evidence="1">
    <location>
        <begin position="391"/>
        <end position="577"/>
    </location>
</feature>
<sequence>MKILMICTEKLPVPPVLGGAIQTYIFGLLPILGKYHEITVLGVSDPLLPDKETKDGIQYVRVPGKVFEVYREEVIHYVESHSFDLIHIYNRPRLVMPIRSAAPKSKIILSMHNDMFNLDKIDPNEANAVIKEVSAIVTVSNYVGNVIRKLYPEASPKIRTIYSGVDTDRFLPGKFPEMQKIRNEIRQKHGLEDKTVMLFAGRLSDNKGVDRLVRALPQLSKKFKNLALVIVGSKWFSQNDITAYIAYVKALAKRQPVPVVATGFVPPDEIQNWFAAADLFVCTSIWQEPLARVHYEAMAAGLPIVTTERGGNPEVISSGENGLIVENPEDPSCFADKITEILSDKSLMRKMGKKGRELAVYNFKWDRVAKEILEVWEHSMQMLPDNVSQETYKEIKDEKGNGKKKSGNKEGRDSSSYRRHRDSRDNRRHRDSWDYRRHRDSRDDRRHRHSRDDRRHRHSRDDRRHPDTRDYRSHRHSRDDRRHPDTRDYHSHRHSRDDRRHPDTRDYHSHRHSRDDRRHPDTRDYRSHRHSRDDRRHPDTRDYRSHRYSRDDRRHPDTRDYRRHRYSRDDRRHPDTRDYRRHRYSRDDRRHLDTRDYCRYRRHRDSWKRNR</sequence>
<proteinExistence type="predicted"/>
<evidence type="ECO:0000313" key="4">
    <source>
        <dbReference type="EMBL" id="CRK81497.1"/>
    </source>
</evidence>
<feature type="domain" description="Glycosyl transferase family 1" evidence="2">
    <location>
        <begin position="182"/>
        <end position="357"/>
    </location>
</feature>
<dbReference type="EMBL" id="CVRB01000001">
    <property type="protein sequence ID" value="CRK81497.1"/>
    <property type="molecule type" value="Genomic_DNA"/>
</dbReference>
<dbReference type="Pfam" id="PF00534">
    <property type="entry name" value="Glycos_transf_1"/>
    <property type="match status" value="1"/>
</dbReference>
<dbReference type="GO" id="GO:0016757">
    <property type="term" value="F:glycosyltransferase activity"/>
    <property type="evidence" value="ECO:0007669"/>
    <property type="project" value="UniProtKB-KW"/>
</dbReference>
<dbReference type="PANTHER" id="PTHR12526:SF638">
    <property type="entry name" value="SPORE COAT PROTEIN SA"/>
    <property type="match status" value="1"/>
</dbReference>
<gene>
    <name evidence="4" type="ORF">BN000_01401</name>
</gene>
<dbReference type="InterPro" id="IPR001296">
    <property type="entry name" value="Glyco_trans_1"/>
</dbReference>
<feature type="domain" description="Glycosyltransferase subfamily 4-like N-terminal" evidence="3">
    <location>
        <begin position="36"/>
        <end position="169"/>
    </location>
</feature>
<feature type="compositionally biased region" description="Basic and acidic residues" evidence="1">
    <location>
        <begin position="391"/>
        <end position="416"/>
    </location>
</feature>
<evidence type="ECO:0000313" key="5">
    <source>
        <dbReference type="Proteomes" id="UP000199087"/>
    </source>
</evidence>
<keyword evidence="4" id="KW-0808">Transferase</keyword>
<reference evidence="5" key="1">
    <citation type="submission" date="2015-05" db="EMBL/GenBank/DDBJ databases">
        <authorList>
            <person name="Urmite Genomes"/>
        </authorList>
    </citation>
    <scope>NUCLEOTIDE SEQUENCE [LARGE SCALE GENOMIC DNA]</scope>
    <source>
        <strain evidence="5">LF1</strain>
    </source>
</reference>
<accession>A0A0U1NTY0</accession>
<evidence type="ECO:0000259" key="2">
    <source>
        <dbReference type="Pfam" id="PF00534"/>
    </source>
</evidence>
<feature type="compositionally biased region" description="Basic and acidic residues" evidence="1">
    <location>
        <begin position="431"/>
        <end position="444"/>
    </location>
</feature>
<keyword evidence="5" id="KW-1185">Reference proteome</keyword>
<name>A0A0U1NTY0_9BACI</name>